<protein>
    <recommendedName>
        <fullName evidence="1">WRKY19-like zinc finger domain-containing protein</fullName>
    </recommendedName>
</protein>
<feature type="domain" description="WRKY19-like zinc finger" evidence="1">
    <location>
        <begin position="329"/>
        <end position="353"/>
    </location>
</feature>
<dbReference type="Proteomes" id="UP001417504">
    <property type="component" value="Unassembled WGS sequence"/>
</dbReference>
<sequence length="620" mass="64979">MHTGFHYLGFAADLSEHALEKASDEQVRGVGSSHCINTDLRLDSLFVSLPSLKSKGTKRKWSAVGDGARGNGSSLFLGLGCSSSSSDSHGSSGTACTTITSAKEGEEFSMDLDLNFNLNVRNDFTSPKELAHVVPKASNVESNKLNLELSLSTGHSGSVVSSTTFGSNAINDSVIPSNDSRSLLLDDASTATLWKAGTSESELQLVNKSKICFNHSQISAKTNPDTFVPDFLPTIRDEPKSSIDATSGLGITNGKICQFKGCVKGARGASGLCIAHGGGRRCQKDGCHKGAEGRTVYCKAHGGGRRCQHLGCTKSAEGRTDYCIAHGGGRRCSHNGCTRAARGKSGLCIRHGGGKRCQMENCTRSAEGFSGLCISHGGGRRCQFSQCTKGAQGSTLFCKAHGGGKRCTAPGCTKGAEGSTPFCKGHGGGKRCSFEGGGVCPKSVHGGTLYCVAHGGGKRCAAPDCTKSARGRTEYCVRHGGGRRCKFEGCGKSAQGSTDFCKAHGGGKRCSWGQTGSEFGAQSTEPCDRFARGKIGLCAAHSALVQDKRVHGGGHFGPIVQNPKSNKPQKEEVGATIDQELLLHGTTKMGQIGVSFADWAHLNSKKHDGHPVIPTHCMYY</sequence>
<accession>A0AAP0F7E6</accession>
<evidence type="ECO:0000313" key="2">
    <source>
        <dbReference type="EMBL" id="KAK9103787.1"/>
    </source>
</evidence>
<organism evidence="2 3">
    <name type="scientific">Stephania japonica</name>
    <dbReference type="NCBI Taxonomy" id="461633"/>
    <lineage>
        <taxon>Eukaryota</taxon>
        <taxon>Viridiplantae</taxon>
        <taxon>Streptophyta</taxon>
        <taxon>Embryophyta</taxon>
        <taxon>Tracheophyta</taxon>
        <taxon>Spermatophyta</taxon>
        <taxon>Magnoliopsida</taxon>
        <taxon>Ranunculales</taxon>
        <taxon>Menispermaceae</taxon>
        <taxon>Menispermoideae</taxon>
        <taxon>Cissampelideae</taxon>
        <taxon>Stephania</taxon>
    </lineage>
</organism>
<dbReference type="EMBL" id="JBBNAE010000008">
    <property type="protein sequence ID" value="KAK9103787.1"/>
    <property type="molecule type" value="Genomic_DNA"/>
</dbReference>
<evidence type="ECO:0000313" key="3">
    <source>
        <dbReference type="Proteomes" id="UP001417504"/>
    </source>
</evidence>
<proteinExistence type="predicted"/>
<feature type="domain" description="WRKY19-like zinc finger" evidence="1">
    <location>
        <begin position="379"/>
        <end position="403"/>
    </location>
</feature>
<gene>
    <name evidence="2" type="ORF">Sjap_021041</name>
</gene>
<comment type="caution">
    <text evidence="2">The sequence shown here is derived from an EMBL/GenBank/DDBJ whole genome shotgun (WGS) entry which is preliminary data.</text>
</comment>
<dbReference type="Pfam" id="PF24906">
    <property type="entry name" value="Zf_WRKY19"/>
    <property type="match status" value="8"/>
</dbReference>
<dbReference type="AlphaFoldDB" id="A0AAP0F7E6"/>
<keyword evidence="3" id="KW-1185">Reference proteome</keyword>
<feature type="domain" description="WRKY19-like zinc finger" evidence="1">
    <location>
        <begin position="482"/>
        <end position="506"/>
    </location>
</feature>
<feature type="domain" description="WRKY19-like zinc finger" evidence="1">
    <location>
        <begin position="354"/>
        <end position="378"/>
    </location>
</feature>
<dbReference type="InterPro" id="IPR056866">
    <property type="entry name" value="Znf_WRKY19"/>
</dbReference>
<feature type="domain" description="WRKY19-like zinc finger" evidence="1">
    <location>
        <begin position="304"/>
        <end position="328"/>
    </location>
</feature>
<feature type="domain" description="WRKY19-like zinc finger" evidence="1">
    <location>
        <begin position="457"/>
        <end position="481"/>
    </location>
</feature>
<feature type="domain" description="WRKY19-like zinc finger" evidence="1">
    <location>
        <begin position="404"/>
        <end position="428"/>
    </location>
</feature>
<feature type="domain" description="WRKY19-like zinc finger" evidence="1">
    <location>
        <begin position="254"/>
        <end position="278"/>
    </location>
</feature>
<dbReference type="PANTHER" id="PTHR31827">
    <property type="entry name" value="EMB|CAB89363.1"/>
    <property type="match status" value="1"/>
</dbReference>
<evidence type="ECO:0000259" key="1">
    <source>
        <dbReference type="Pfam" id="PF24906"/>
    </source>
</evidence>
<dbReference type="PANTHER" id="PTHR31827:SF40">
    <property type="entry name" value="F22C12.10"/>
    <property type="match status" value="1"/>
</dbReference>
<reference evidence="2 3" key="1">
    <citation type="submission" date="2024-01" db="EMBL/GenBank/DDBJ databases">
        <title>Genome assemblies of Stephania.</title>
        <authorList>
            <person name="Yang L."/>
        </authorList>
    </citation>
    <scope>NUCLEOTIDE SEQUENCE [LARGE SCALE GENOMIC DNA]</scope>
    <source>
        <strain evidence="2">QJT</strain>
        <tissue evidence="2">Leaf</tissue>
    </source>
</reference>
<name>A0AAP0F7E6_9MAGN</name>